<accession>A0ABX3A725</accession>
<name>A0ABX3A725_9GAMM</name>
<evidence type="ECO:0000313" key="1">
    <source>
        <dbReference type="EMBL" id="ODN43325.1"/>
    </source>
</evidence>
<proteinExistence type="predicted"/>
<evidence type="ECO:0000313" key="2">
    <source>
        <dbReference type="Proteomes" id="UP000094329"/>
    </source>
</evidence>
<comment type="caution">
    <text evidence="1">The sequence shown here is derived from an EMBL/GenBank/DDBJ whole genome shotgun (WGS) entry which is preliminary data.</text>
</comment>
<keyword evidence="2" id="KW-1185">Reference proteome</keyword>
<organism evidence="1 2">
    <name type="scientific">Piscirickettsia litoralis</name>
    <dbReference type="NCBI Taxonomy" id="1891921"/>
    <lineage>
        <taxon>Bacteria</taxon>
        <taxon>Pseudomonadati</taxon>
        <taxon>Pseudomonadota</taxon>
        <taxon>Gammaproteobacteria</taxon>
        <taxon>Thiotrichales</taxon>
        <taxon>Piscirickettsiaceae</taxon>
        <taxon>Piscirickettsia</taxon>
    </lineage>
</organism>
<sequence>MPAITALALTTILKGIFQPIFFSSTALLDTLNHTNLKPLPTKSTKKLNKLIQWYNIMERSYPLNVAKFFIKEIKYFINYHQKAYPVSISSIETNKKNEQIISLHIRYNRGITKITLKNLISNDELLREISPLECFLLGYVSSGPRLEETINFSIMRNNQPTERVVELDHINFQSPKDLEIIFQAKNTKTCRGILLSEIDQHFDLVQLLPYKTSLQLGSMYFSINPNLLQNNEYSNKDD</sequence>
<dbReference type="Proteomes" id="UP000094329">
    <property type="component" value="Unassembled WGS sequence"/>
</dbReference>
<protein>
    <submittedName>
        <fullName evidence="1">Uncharacterized protein</fullName>
    </submittedName>
</protein>
<dbReference type="EMBL" id="MDTU01000001">
    <property type="protein sequence ID" value="ODN43325.1"/>
    <property type="molecule type" value="Genomic_DNA"/>
</dbReference>
<reference evidence="1 2" key="1">
    <citation type="submission" date="2016-08" db="EMBL/GenBank/DDBJ databases">
        <title>Draft genome sequence of Candidatus Piscirickettsia litoralis, from seawater.</title>
        <authorList>
            <person name="Wan X."/>
            <person name="Lee A.J."/>
            <person name="Hou S."/>
            <person name="Donachie S.P."/>
        </authorList>
    </citation>
    <scope>NUCLEOTIDE SEQUENCE [LARGE SCALE GENOMIC DNA]</scope>
    <source>
        <strain evidence="1 2">Y2</strain>
    </source>
</reference>
<gene>
    <name evidence="1" type="ORF">BGC07_10825</name>
</gene>